<keyword evidence="2 5" id="KW-0812">Transmembrane</keyword>
<evidence type="ECO:0000256" key="2">
    <source>
        <dbReference type="ARBA" id="ARBA00022692"/>
    </source>
</evidence>
<feature type="transmembrane region" description="Helical" evidence="5">
    <location>
        <begin position="113"/>
        <end position="132"/>
    </location>
</feature>
<dbReference type="Proteomes" id="UP000603728">
    <property type="component" value="Unassembled WGS sequence"/>
</dbReference>
<dbReference type="GO" id="GO:0016874">
    <property type="term" value="F:ligase activity"/>
    <property type="evidence" value="ECO:0007669"/>
    <property type="project" value="UniProtKB-KW"/>
</dbReference>
<sequence length="431" mass="50296">MNISEKNFSKIFHVFLCLIAIAMIFRKPCSFLIIVFAAFNLFFLKKLKYSKTSFILMACIASPFLLELLMFWNNDSFTKGLKAIEKSMSLIVFPLFIIGNFQYVDFLKLTKTYTIATTLILLLFFVRFNLFYPELMQKYLNGIHLWEMGYQFADSIGIHAPALNMHLAFVCVCAFYFVFNTFRQQKKLKTKTFWIIIFLLSFFFVLFVNTRMALGNIFAGFLIVLFLEIKAKFNIKRLVIIAIPLLVLLFGILFLFVQKDPYMKEKYSTVTFAHMDKVGKLDEIDHPEIKVFNSLVTRVSIWKSAWELSLKNLPFGVGASDGKPELNKYYKETNQQFLAKYEFPTHNQFLDFLLKFGILGPLVVVLYIFTIGYLGYDLKNALIFSFFLIFLTSNLVDDFLLRFDGIAFSGFWLSVFGSYWIQKKLLIVNRN</sequence>
<feature type="transmembrane region" description="Helical" evidence="5">
    <location>
        <begin position="54"/>
        <end position="72"/>
    </location>
</feature>
<keyword evidence="4 5" id="KW-0472">Membrane</keyword>
<dbReference type="Pfam" id="PF04932">
    <property type="entry name" value="Wzy_C"/>
    <property type="match status" value="1"/>
</dbReference>
<comment type="caution">
    <text evidence="7">The sequence shown here is derived from an EMBL/GenBank/DDBJ whole genome shotgun (WGS) entry which is preliminary data.</text>
</comment>
<feature type="transmembrane region" description="Helical" evidence="5">
    <location>
        <begin position="156"/>
        <end position="179"/>
    </location>
</feature>
<keyword evidence="3 5" id="KW-1133">Transmembrane helix</keyword>
<proteinExistence type="predicted"/>
<name>A0ABS1K9M8_9FLAO</name>
<evidence type="ECO:0000259" key="6">
    <source>
        <dbReference type="Pfam" id="PF04932"/>
    </source>
</evidence>
<dbReference type="EMBL" id="JAERSF010000001">
    <property type="protein sequence ID" value="MBL0736216.1"/>
    <property type="molecule type" value="Genomic_DNA"/>
</dbReference>
<dbReference type="PANTHER" id="PTHR37422">
    <property type="entry name" value="TEICHURONIC ACID BIOSYNTHESIS PROTEIN TUAE"/>
    <property type="match status" value="1"/>
</dbReference>
<evidence type="ECO:0000313" key="7">
    <source>
        <dbReference type="EMBL" id="MBL0736216.1"/>
    </source>
</evidence>
<feature type="transmembrane region" description="Helical" evidence="5">
    <location>
        <begin position="352"/>
        <end position="374"/>
    </location>
</feature>
<keyword evidence="8" id="KW-1185">Reference proteome</keyword>
<accession>A0ABS1K9M8</accession>
<feature type="transmembrane region" description="Helical" evidence="5">
    <location>
        <begin position="12"/>
        <end position="42"/>
    </location>
</feature>
<organism evidence="7 8">
    <name type="scientific">Flavobacterium tagetis</name>
    <dbReference type="NCBI Taxonomy" id="2801336"/>
    <lineage>
        <taxon>Bacteria</taxon>
        <taxon>Pseudomonadati</taxon>
        <taxon>Bacteroidota</taxon>
        <taxon>Flavobacteriia</taxon>
        <taxon>Flavobacteriales</taxon>
        <taxon>Flavobacteriaceae</taxon>
        <taxon>Flavobacterium</taxon>
    </lineage>
</organism>
<feature type="transmembrane region" description="Helical" evidence="5">
    <location>
        <begin position="84"/>
        <end position="101"/>
    </location>
</feature>
<dbReference type="PANTHER" id="PTHR37422:SF13">
    <property type="entry name" value="LIPOPOLYSACCHARIDE BIOSYNTHESIS PROTEIN PA4999-RELATED"/>
    <property type="match status" value="1"/>
</dbReference>
<gene>
    <name evidence="7" type="ORF">JI750_04925</name>
</gene>
<keyword evidence="7" id="KW-0436">Ligase</keyword>
<reference evidence="7 8" key="1">
    <citation type="submission" date="2021-01" db="EMBL/GenBank/DDBJ databases">
        <title>Genome seq and assembly of Flavobacterium sp. GN10.</title>
        <authorList>
            <person name="Chhetri G."/>
        </authorList>
    </citation>
    <scope>NUCLEOTIDE SEQUENCE [LARGE SCALE GENOMIC DNA]</scope>
    <source>
        <strain evidence="7 8">GN10</strain>
    </source>
</reference>
<evidence type="ECO:0000256" key="3">
    <source>
        <dbReference type="ARBA" id="ARBA00022989"/>
    </source>
</evidence>
<comment type="subcellular location">
    <subcellularLocation>
        <location evidence="1">Membrane</location>
        <topology evidence="1">Multi-pass membrane protein</topology>
    </subcellularLocation>
</comment>
<evidence type="ECO:0000256" key="1">
    <source>
        <dbReference type="ARBA" id="ARBA00004141"/>
    </source>
</evidence>
<protein>
    <submittedName>
        <fullName evidence="7">O-antigen ligase family protein</fullName>
    </submittedName>
</protein>
<dbReference type="InterPro" id="IPR007016">
    <property type="entry name" value="O-antigen_ligase-rel_domated"/>
</dbReference>
<dbReference type="InterPro" id="IPR051533">
    <property type="entry name" value="WaaL-like"/>
</dbReference>
<feature type="transmembrane region" description="Helical" evidence="5">
    <location>
        <begin position="238"/>
        <end position="257"/>
    </location>
</feature>
<feature type="transmembrane region" description="Helical" evidence="5">
    <location>
        <begin position="402"/>
        <end position="421"/>
    </location>
</feature>
<evidence type="ECO:0000256" key="4">
    <source>
        <dbReference type="ARBA" id="ARBA00023136"/>
    </source>
</evidence>
<evidence type="ECO:0000313" key="8">
    <source>
        <dbReference type="Proteomes" id="UP000603728"/>
    </source>
</evidence>
<evidence type="ECO:0000256" key="5">
    <source>
        <dbReference type="SAM" id="Phobius"/>
    </source>
</evidence>
<feature type="transmembrane region" description="Helical" evidence="5">
    <location>
        <begin position="191"/>
        <end position="208"/>
    </location>
</feature>
<feature type="domain" description="O-antigen ligase-related" evidence="6">
    <location>
        <begin position="197"/>
        <end position="363"/>
    </location>
</feature>